<evidence type="ECO:0000259" key="5">
    <source>
        <dbReference type="Pfam" id="PF02797"/>
    </source>
</evidence>
<dbReference type="InterPro" id="IPR012328">
    <property type="entry name" value="Chalcone/stilbene_synt_C"/>
</dbReference>
<evidence type="ECO:0000259" key="4">
    <source>
        <dbReference type="Pfam" id="PF00195"/>
    </source>
</evidence>
<evidence type="ECO:0000313" key="6">
    <source>
        <dbReference type="EMBL" id="CAK7347012.1"/>
    </source>
</evidence>
<feature type="transmembrane region" description="Helical" evidence="3">
    <location>
        <begin position="165"/>
        <end position="184"/>
    </location>
</feature>
<dbReference type="GO" id="GO:0016747">
    <property type="term" value="F:acyltransferase activity, transferring groups other than amino-acyl groups"/>
    <property type="evidence" value="ECO:0007669"/>
    <property type="project" value="InterPro"/>
</dbReference>
<keyword evidence="7" id="KW-1185">Reference proteome</keyword>
<dbReference type="SUPFAM" id="SSF53901">
    <property type="entry name" value="Thiolase-like"/>
    <property type="match status" value="1"/>
</dbReference>
<comment type="caution">
    <text evidence="6">The sequence shown here is derived from an EMBL/GenBank/DDBJ whole genome shotgun (WGS) entry which is preliminary data.</text>
</comment>
<organism evidence="6 7">
    <name type="scientific">Dovyalis caffra</name>
    <dbReference type="NCBI Taxonomy" id="77055"/>
    <lineage>
        <taxon>Eukaryota</taxon>
        <taxon>Viridiplantae</taxon>
        <taxon>Streptophyta</taxon>
        <taxon>Embryophyta</taxon>
        <taxon>Tracheophyta</taxon>
        <taxon>Spermatophyta</taxon>
        <taxon>Magnoliopsida</taxon>
        <taxon>eudicotyledons</taxon>
        <taxon>Gunneridae</taxon>
        <taxon>Pentapetalae</taxon>
        <taxon>rosids</taxon>
        <taxon>fabids</taxon>
        <taxon>Malpighiales</taxon>
        <taxon>Salicaceae</taxon>
        <taxon>Flacourtieae</taxon>
        <taxon>Dovyalis</taxon>
    </lineage>
</organism>
<evidence type="ECO:0000256" key="1">
    <source>
        <dbReference type="ARBA" id="ARBA00005531"/>
    </source>
</evidence>
<dbReference type="GO" id="GO:0030639">
    <property type="term" value="P:polyketide biosynthetic process"/>
    <property type="evidence" value="ECO:0007669"/>
    <property type="project" value="TreeGrafter"/>
</dbReference>
<gene>
    <name evidence="6" type="ORF">DCAF_LOCUS19692</name>
</gene>
<keyword evidence="2" id="KW-0808">Transferase</keyword>
<proteinExistence type="inferred from homology"/>
<keyword evidence="3" id="KW-0812">Transmembrane</keyword>
<accession>A0AAV1S7X2</accession>
<dbReference type="PANTHER" id="PTHR11877">
    <property type="entry name" value="HYDROXYMETHYLGLUTARYL-COA SYNTHASE"/>
    <property type="match status" value="1"/>
</dbReference>
<feature type="domain" description="Chalcone/stilbene synthase N-terminal" evidence="4">
    <location>
        <begin position="3"/>
        <end position="120"/>
    </location>
</feature>
<dbReference type="EMBL" id="CAWUPB010001173">
    <property type="protein sequence ID" value="CAK7347012.1"/>
    <property type="molecule type" value="Genomic_DNA"/>
</dbReference>
<dbReference type="InterPro" id="IPR011141">
    <property type="entry name" value="Polyketide_synthase_type-III"/>
</dbReference>
<evidence type="ECO:0000256" key="2">
    <source>
        <dbReference type="RuleBase" id="RU003633"/>
    </source>
</evidence>
<dbReference type="PANTHER" id="PTHR11877:SF56">
    <property type="entry name" value="CHALCONE SYNTHASE"/>
    <property type="match status" value="1"/>
</dbReference>
<dbReference type="Gene3D" id="3.40.47.10">
    <property type="match status" value="2"/>
</dbReference>
<keyword evidence="3" id="KW-0472">Membrane</keyword>
<dbReference type="InterPro" id="IPR016039">
    <property type="entry name" value="Thiolase-like"/>
</dbReference>
<name>A0AAV1S7X2_9ROSI</name>
<feature type="domain" description="Chalcone/stilbene synthase C-terminal" evidence="5">
    <location>
        <begin position="142"/>
        <end position="188"/>
    </location>
</feature>
<protein>
    <recommendedName>
        <fullName evidence="8">Chalcone synthase</fullName>
    </recommendedName>
</protein>
<comment type="similarity">
    <text evidence="1 2">Belongs to the thiolase-like superfamily. Chalcone/stilbene synthases family.</text>
</comment>
<dbReference type="Pfam" id="PF00195">
    <property type="entry name" value="Chal_sti_synt_N"/>
    <property type="match status" value="1"/>
</dbReference>
<evidence type="ECO:0000313" key="7">
    <source>
        <dbReference type="Proteomes" id="UP001314170"/>
    </source>
</evidence>
<dbReference type="Proteomes" id="UP001314170">
    <property type="component" value="Unassembled WGS sequence"/>
</dbReference>
<reference evidence="6 7" key="1">
    <citation type="submission" date="2024-01" db="EMBL/GenBank/DDBJ databases">
        <authorList>
            <person name="Waweru B."/>
        </authorList>
    </citation>
    <scope>NUCLEOTIDE SEQUENCE [LARGE SCALE GENOMIC DNA]</scope>
</reference>
<keyword evidence="2" id="KW-0012">Acyltransferase</keyword>
<dbReference type="Pfam" id="PF02797">
    <property type="entry name" value="Chal_sti_synt_C"/>
    <property type="match status" value="1"/>
</dbReference>
<dbReference type="AlphaFoldDB" id="A0AAV1S7X2"/>
<sequence length="194" mass="20800">MPEQNQNIGSYDAPSLDARQDILVTEVPKIGEEAALKVITEWGQPKSKIKHLIFSSVAGVDMPGPDFQLARLLGLETSIKRVTLYHQGCYIDGAAIRIAKDFAESTLALAFLVVCSNITIGKAIMGASALIIGADPHTSVERPLFQIYKIRGKSVEKRKTSAGEGVYWGVLVGLGAGLTVDTVVMQSVSMVNAK</sequence>
<evidence type="ECO:0008006" key="8">
    <source>
        <dbReference type="Google" id="ProtNLM"/>
    </source>
</evidence>
<dbReference type="InterPro" id="IPR001099">
    <property type="entry name" value="Chalcone/stilbene_synt_N"/>
</dbReference>
<keyword evidence="3" id="KW-1133">Transmembrane helix</keyword>
<evidence type="ECO:0000256" key="3">
    <source>
        <dbReference type="SAM" id="Phobius"/>
    </source>
</evidence>